<evidence type="ECO:0000256" key="2">
    <source>
        <dbReference type="PROSITE-ProRule" id="PRU00285"/>
    </source>
</evidence>
<protein>
    <submittedName>
        <fullName evidence="6">Hsp20 family protein</fullName>
    </submittedName>
</protein>
<evidence type="ECO:0000313" key="7">
    <source>
        <dbReference type="Proteomes" id="UP000235507"/>
    </source>
</evidence>
<dbReference type="EMBL" id="PNOT02000257">
    <property type="protein sequence ID" value="TSE05301.1"/>
    <property type="molecule type" value="Genomic_DNA"/>
</dbReference>
<gene>
    <name evidence="6" type="ORF">C1D09_022705</name>
</gene>
<dbReference type="PANTHER" id="PTHR47062">
    <property type="match status" value="1"/>
</dbReference>
<accession>A0A8T9AKZ6</accession>
<dbReference type="OrthoDB" id="9810618at2"/>
<evidence type="ECO:0000256" key="4">
    <source>
        <dbReference type="SAM" id="MobiDB-lite"/>
    </source>
</evidence>
<keyword evidence="7" id="KW-1185">Reference proteome</keyword>
<feature type="domain" description="SHSP" evidence="5">
    <location>
        <begin position="25"/>
        <end position="136"/>
    </location>
</feature>
<dbReference type="AlphaFoldDB" id="A0A8T9AKZ6"/>
<name>A0A8T9AKZ6_9HYPH</name>
<evidence type="ECO:0000256" key="1">
    <source>
        <dbReference type="ARBA" id="ARBA00023016"/>
    </source>
</evidence>
<keyword evidence="1" id="KW-0346">Stress response</keyword>
<dbReference type="Proteomes" id="UP000235507">
    <property type="component" value="Unassembled WGS sequence"/>
</dbReference>
<organism evidence="6 7">
    <name type="scientific">Mesorhizobium intechi</name>
    <dbReference type="NCBI Taxonomy" id="537601"/>
    <lineage>
        <taxon>Bacteria</taxon>
        <taxon>Pseudomonadati</taxon>
        <taxon>Pseudomonadota</taxon>
        <taxon>Alphaproteobacteria</taxon>
        <taxon>Hyphomicrobiales</taxon>
        <taxon>Phyllobacteriaceae</taxon>
        <taxon>Mesorhizobium</taxon>
    </lineage>
</organism>
<evidence type="ECO:0000313" key="6">
    <source>
        <dbReference type="EMBL" id="TSE05301.1"/>
    </source>
</evidence>
<reference evidence="6" key="1">
    <citation type="submission" date="2019-07" db="EMBL/GenBank/DDBJ databases">
        <title>Mesorhizobum intechiensis sp. nov. isolated from nodules of Lotus tenuis growing in lowlands of the Flooding Pampa, Argentina.</title>
        <authorList>
            <person name="Estrella M.J."/>
            <person name="Torres Tejerizo G.A."/>
            <person name="Cumpa Velazquez L.M."/>
            <person name="Fontana F."/>
            <person name="Hansen L."/>
            <person name="Pistorio M."/>
            <person name="Sannazzaro A.I."/>
        </authorList>
    </citation>
    <scope>NUCLEOTIDE SEQUENCE</scope>
    <source>
        <strain evidence="6">BD68</strain>
    </source>
</reference>
<dbReference type="PANTHER" id="PTHR47062:SF1">
    <property type="entry name" value="SMALL HEAT SHOCK PROTEIN IBPA"/>
    <property type="match status" value="1"/>
</dbReference>
<dbReference type="Pfam" id="PF00011">
    <property type="entry name" value="HSP20"/>
    <property type="match status" value="1"/>
</dbReference>
<dbReference type="RefSeq" id="WP_143976399.1">
    <property type="nucleotide sequence ID" value="NZ_PNOT02000257.1"/>
</dbReference>
<dbReference type="InterPro" id="IPR002068">
    <property type="entry name" value="A-crystallin/Hsp20_dom"/>
</dbReference>
<proteinExistence type="inferred from homology"/>
<feature type="region of interest" description="Disordered" evidence="4">
    <location>
        <begin position="129"/>
        <end position="160"/>
    </location>
</feature>
<dbReference type="SUPFAM" id="SSF49764">
    <property type="entry name" value="HSP20-like chaperones"/>
    <property type="match status" value="1"/>
</dbReference>
<dbReference type="PROSITE" id="PS01031">
    <property type="entry name" value="SHSP"/>
    <property type="match status" value="1"/>
</dbReference>
<dbReference type="Gene3D" id="2.60.40.790">
    <property type="match status" value="1"/>
</dbReference>
<dbReference type="InterPro" id="IPR037913">
    <property type="entry name" value="ACD_IbpA/B"/>
</dbReference>
<comment type="caution">
    <text evidence="6">The sequence shown here is derived from an EMBL/GenBank/DDBJ whole genome shotgun (WGS) entry which is preliminary data.</text>
</comment>
<sequence>MRNFDYAPLYRTTVGFDRLFNMLDSGPRPDWPPYNIEKIGEHDYRITMALAGFSEQEIELTQHGPELIVTGHKNAEDEGRQILHRGLAMGDFKQVFRIADHVKVKAAALRDGLLSIELVQEIPEELKPRRIPVGGGSLSAEDSNDTARIAQDGRAGRKAA</sequence>
<comment type="similarity">
    <text evidence="2 3">Belongs to the small heat shock protein (HSP20) family.</text>
</comment>
<dbReference type="InterPro" id="IPR008978">
    <property type="entry name" value="HSP20-like_chaperone"/>
</dbReference>
<evidence type="ECO:0000256" key="3">
    <source>
        <dbReference type="RuleBase" id="RU003616"/>
    </source>
</evidence>
<dbReference type="CDD" id="cd06470">
    <property type="entry name" value="ACD_IbpA-B_like"/>
    <property type="match status" value="1"/>
</dbReference>
<evidence type="ECO:0000259" key="5">
    <source>
        <dbReference type="PROSITE" id="PS01031"/>
    </source>
</evidence>